<gene>
    <name evidence="2" type="ORF">AFUA_4G14060</name>
</gene>
<protein>
    <recommendedName>
        <fullName evidence="4">Protein NO VEIN C-terminal domain-containing protein</fullName>
    </recommendedName>
</protein>
<feature type="region of interest" description="Disordered" evidence="1">
    <location>
        <begin position="1274"/>
        <end position="1321"/>
    </location>
</feature>
<accession>Q4WQU6</accession>
<proteinExistence type="predicted"/>
<dbReference type="EMBL" id="AAHF01000005">
    <property type="protein sequence ID" value="EAL89388.1"/>
    <property type="molecule type" value="Genomic_DNA"/>
</dbReference>
<feature type="region of interest" description="Disordered" evidence="1">
    <location>
        <begin position="1335"/>
        <end position="1354"/>
    </location>
</feature>
<evidence type="ECO:0000256" key="1">
    <source>
        <dbReference type="SAM" id="MobiDB-lite"/>
    </source>
</evidence>
<dbReference type="PANTHER" id="PTHR32387">
    <property type="entry name" value="WU:FJ29H11"/>
    <property type="match status" value="1"/>
</dbReference>
<dbReference type="InterPro" id="IPR052957">
    <property type="entry name" value="Auxin_embryo_med"/>
</dbReference>
<dbReference type="InterPro" id="IPR036890">
    <property type="entry name" value="HATPase_C_sf"/>
</dbReference>
<dbReference type="Gene3D" id="3.30.565.10">
    <property type="entry name" value="Histidine kinase-like ATPase, C-terminal domain"/>
    <property type="match status" value="1"/>
</dbReference>
<dbReference type="NCBIfam" id="NF047352">
    <property type="entry name" value="P_loop_sacsin"/>
    <property type="match status" value="1"/>
</dbReference>
<dbReference type="SUPFAM" id="SSF55874">
    <property type="entry name" value="ATPase domain of HSP90 chaperone/DNA topoisomerase II/histidine kinase"/>
    <property type="match status" value="1"/>
</dbReference>
<dbReference type="KEGG" id="afm:AFUA_4G14060"/>
<dbReference type="RefSeq" id="XP_751426.1">
    <property type="nucleotide sequence ID" value="XM_746333.1"/>
</dbReference>
<dbReference type="eggNOG" id="ENOG502QQIR">
    <property type="taxonomic scope" value="Eukaryota"/>
</dbReference>
<reference evidence="2 3" key="1">
    <citation type="journal article" date="2005" name="Nature">
        <title>Genomic sequence of the pathogenic and allergenic filamentous fungus Aspergillus fumigatus.</title>
        <authorList>
            <person name="Nierman W.C."/>
            <person name="Pain A."/>
            <person name="Anderson M.J."/>
            <person name="Wortman J.R."/>
            <person name="Kim H.S."/>
            <person name="Arroyo J."/>
            <person name="Berriman M."/>
            <person name="Abe K."/>
            <person name="Archer D.B."/>
            <person name="Bermejo C."/>
            <person name="Bennett J."/>
            <person name="Bowyer P."/>
            <person name="Chen D."/>
            <person name="Collins M."/>
            <person name="Coulsen R."/>
            <person name="Davies R."/>
            <person name="Dyer P.S."/>
            <person name="Farman M."/>
            <person name="Fedorova N."/>
            <person name="Fedorova N."/>
            <person name="Feldblyum T.V."/>
            <person name="Fischer R."/>
            <person name="Fosker N."/>
            <person name="Fraser A."/>
            <person name="Garcia J.L."/>
            <person name="Garcia M.J."/>
            <person name="Goble A."/>
            <person name="Goldman G.H."/>
            <person name="Gomi K."/>
            <person name="Griffith-Jones S."/>
            <person name="Gwilliam R."/>
            <person name="Haas B."/>
            <person name="Haas H."/>
            <person name="Harris D."/>
            <person name="Horiuchi H."/>
            <person name="Huang J."/>
            <person name="Humphray S."/>
            <person name="Jimenez J."/>
            <person name="Keller N."/>
            <person name="Khouri H."/>
            <person name="Kitamoto K."/>
            <person name="Kobayashi T."/>
            <person name="Konzack S."/>
            <person name="Kulkarni R."/>
            <person name="Kumagai T."/>
            <person name="Lafon A."/>
            <person name="Latge J.P."/>
            <person name="Li W."/>
            <person name="Lord A."/>
            <person name="Lu C."/>
            <person name="Majoros W.H."/>
            <person name="May G.S."/>
            <person name="Miller B.L."/>
            <person name="Mohamoud Y."/>
            <person name="Molina M."/>
            <person name="Monod M."/>
            <person name="Mouyna I."/>
            <person name="Mulligan S."/>
            <person name="Murphy L."/>
            <person name="O'Neil S."/>
            <person name="Paulsen I."/>
            <person name="Penalva M.A."/>
            <person name="Pertea M."/>
            <person name="Price C."/>
            <person name="Pritchard B.L."/>
            <person name="Quail M.A."/>
            <person name="Rabbinowitsch E."/>
            <person name="Rawlins N."/>
            <person name="Rajandream M.A."/>
            <person name="Reichard U."/>
            <person name="Renauld H."/>
            <person name="Robson G.D."/>
            <person name="Rodriguez de Cordoba S."/>
            <person name="Rodriguez-Pena J.M."/>
            <person name="Ronning C.M."/>
            <person name="Rutter S."/>
            <person name="Salzberg S.L."/>
            <person name="Sanchez M."/>
            <person name="Sanchez-Ferrero J.C."/>
            <person name="Saunders D."/>
            <person name="Seeger K."/>
            <person name="Squares R."/>
            <person name="Squares S."/>
            <person name="Takeuchi M."/>
            <person name="Tekaia F."/>
            <person name="Turner G."/>
            <person name="Vazquez de Aldana C.R."/>
            <person name="Weidman J."/>
            <person name="White O."/>
            <person name="Woodward J."/>
            <person name="Yu J.H."/>
            <person name="Fraser C."/>
            <person name="Galagan J.E."/>
            <person name="Asai K."/>
            <person name="Machida M."/>
            <person name="Hall N."/>
            <person name="Barrell B."/>
            <person name="Denning D.W."/>
        </authorList>
    </citation>
    <scope>NUCLEOTIDE SEQUENCE [LARGE SCALE GENOMIC DNA]</scope>
    <source>
        <strain evidence="2 3">Af293</strain>
    </source>
</reference>
<dbReference type="PANTHER" id="PTHR32387:SF0">
    <property type="entry name" value="PROTEIN NO VEIN"/>
    <property type="match status" value="1"/>
</dbReference>
<evidence type="ECO:0000313" key="3">
    <source>
        <dbReference type="Proteomes" id="UP000002530"/>
    </source>
</evidence>
<sequence length="1516" mass="172398">MAPLSLEQAQAIVDDIQATNGGLPPEEKQALSQRSLRAYKNLQTIAGRSIVHVAEDLYDTDTRFLFELIQNAEDNCYGHAVSQAEEPFLDLTLHEDHLTVDSNEDGFTENDVRAICSIHQSSKKQTGGYIGHKGIGFKSVFKVAYKVSIQSGPFSFYFEHHQGDSGLGMITPFNEEPQELPPSVNTRITLFFISISDFEARASELREIPDTMLLFLRKLQRLTVNIPSLQSQISFTRFEDKSKHLITLTKETNGEQVTKFYHLEKTTLSNLPQHLSRPGQPEVDLILAFPVQEDYSPLIQAQYVYSFLPMRDEGFNFLIQSDFITQASRQGVHRCDRNYAIREGISHLFLQAVAYFCKHTSLRYEWLQYLPGTHIRDPFWADLREMIFDCLKGSKILYSRRGILKSPTQLEHLSSQHCDRHGHPLMDDIEPEVYLAQSYDWNRHAENLMELGVKNLSYQSILDRLEPYLEGSAPRFLDSSLDDDWHARIAKLLLRALKRQPPGSSLTKRIKEMALIPTSDGSLLPACSSAVYFPDDERGIPIPEGLKDIRIVQRSVLEDKARLELLETLGVARCETRKVVKAILKQYNVLHGVTLEKSVSHLRYLFRTLEKDQPLDNRIFIMDKSEKQVYRAFVTSVPKSSRTTYTSRPWENMAQNTSPRNCSVVSTSRIVLLLKCTLSTTHILRLYHLGRSVTGAPGSSGWKKWHRSLQSDLTPRVIGTLKDMKVPCRNQSQTYLQCTYYPSKEMQRLCADATLQEIFDKFIDIPADIATDGTDGWEFLATFGVKLETEITFFWEIFDALETKANRTILTQAAFFRMYKELFILFSHDPIELKDIFTVWESVCIPECSGGILDLVSLRKCVWNGHPSLRTKHPLATHPEYSNDPHVACLFRDILSVRDADVSTYVEELQWRKDNADVGLDDLKAIYNCILQNIQNPEDGAMILSKFTEQKLVYLPAERSWVAPESCVWTDTPRIGVRYGISAMYRELESFFRGALNVQAQTAATYVEQLRGLASNEVVDIGAVKTAIHNLNALRPGSDELRALSRLRFLPVEMPDGTVEMLKPTDTFFIADRVEYLSAFRGRVPILDFSLDEARHLSPLLGRISLQNRYMSMAIMEQTDVDQPSHEHLSRETRLFRRKAKHFYREDGRETVGQTLRQLQNAFVYESAGFRKTLVLQLNEATARVQSDTGSVHITDVNDVLHIYIPRDQNARQCCYSYDLPQALGHYYGLQRDPAVPMSFAVVFLTPEDFIDECLDRHGIVRVPPDIAILPESEATDMTISPSRIEEQDVVSASDEGRESGDDFLYTPRDSSRSSPGDSIDVPRTIVAHNRISAPPPRLLTVPSPDWPSPDEAPRPFSERHSYIQLLDKIIRLARPLTLAEALQRPMTTVRSSIDTSHDGAFGIRSENQLAHDIKIGAAGDTIRRHISVHPDYYDLTPWSGVETADVVYRDISSALTTTLIDAGCLSHARWHGSNPTYYIEVKTTTGECGSAFFMSKSQYRRVRLRTPTLHRALLQ</sequence>
<evidence type="ECO:0000313" key="2">
    <source>
        <dbReference type="EMBL" id="EAL89388.1"/>
    </source>
</evidence>
<organism evidence="2 3">
    <name type="scientific">Aspergillus fumigatus (strain ATCC MYA-4609 / CBS 101355 / FGSC A1100 / Af293)</name>
    <name type="common">Neosartorya fumigata</name>
    <dbReference type="NCBI Taxonomy" id="330879"/>
    <lineage>
        <taxon>Eukaryota</taxon>
        <taxon>Fungi</taxon>
        <taxon>Dikarya</taxon>
        <taxon>Ascomycota</taxon>
        <taxon>Pezizomycotina</taxon>
        <taxon>Eurotiomycetes</taxon>
        <taxon>Eurotiomycetidae</taxon>
        <taxon>Eurotiales</taxon>
        <taxon>Aspergillaceae</taxon>
        <taxon>Aspergillus</taxon>
        <taxon>Aspergillus subgen. Fumigati</taxon>
    </lineage>
</organism>
<dbReference type="OMA" id="ANEDHEC"/>
<evidence type="ECO:0008006" key="4">
    <source>
        <dbReference type="Google" id="ProtNLM"/>
    </source>
</evidence>
<name>Q4WQU6_ASPFU</name>
<dbReference type="HOGENOM" id="CLU_000570_3_0_1"/>
<dbReference type="InParanoid" id="Q4WQU6"/>
<dbReference type="Proteomes" id="UP000002530">
    <property type="component" value="Unassembled WGS sequence"/>
</dbReference>
<dbReference type="GeneID" id="3509620"/>
<dbReference type="VEuPathDB" id="FungiDB:Afu4g14060"/>
<dbReference type="OrthoDB" id="1262810at2759"/>
<comment type="caution">
    <text evidence="2">The sequence shown here is derived from an EMBL/GenBank/DDBJ whole genome shotgun (WGS) entry which is preliminary data.</text>
</comment>
<keyword evidence="3" id="KW-1185">Reference proteome</keyword>